<evidence type="ECO:0000256" key="1">
    <source>
        <dbReference type="SAM" id="Coils"/>
    </source>
</evidence>
<sequence length="217" mass="25501">MASRKFYLWTNKYEAGLLESYDDFLKLDRPGKHCLKKFNDEDEAKEALEKQLQELAAKNQENRSSQIIQEEHDNVQESQNPVDDLTMTEIAGEKEEIVKGHDDRYEKLEAEMNAQKEINGKFEKEITKNTIEVSELSLELKDLEQKAKSWIGEIKIFLNNLVEDFKTEYDNKIKSLENQLSDFNKRMTKYAKKLNKKLEEADRSLLELSEKLNSTRE</sequence>
<dbReference type="OrthoDB" id="6000337at2759"/>
<feature type="non-terminal residue" evidence="3">
    <location>
        <position position="217"/>
    </location>
</feature>
<keyword evidence="1" id="KW-0175">Coiled coil</keyword>
<dbReference type="InParanoid" id="A0A6P8HCZ2"/>
<accession>A0A6P8HCZ2</accession>
<gene>
    <name evidence="3" type="primary">LOC116288001</name>
</gene>
<feature type="coiled-coil region" evidence="1">
    <location>
        <begin position="91"/>
        <end position="211"/>
    </location>
</feature>
<dbReference type="RefSeq" id="XP_031550572.1">
    <property type="nucleotide sequence ID" value="XM_031694712.1"/>
</dbReference>
<organism evidence="2 3">
    <name type="scientific">Actinia tenebrosa</name>
    <name type="common">Australian red waratah sea anemone</name>
    <dbReference type="NCBI Taxonomy" id="6105"/>
    <lineage>
        <taxon>Eukaryota</taxon>
        <taxon>Metazoa</taxon>
        <taxon>Cnidaria</taxon>
        <taxon>Anthozoa</taxon>
        <taxon>Hexacorallia</taxon>
        <taxon>Actiniaria</taxon>
        <taxon>Actiniidae</taxon>
        <taxon>Actinia</taxon>
    </lineage>
</organism>
<evidence type="ECO:0000313" key="3">
    <source>
        <dbReference type="RefSeq" id="XP_031550572.1"/>
    </source>
</evidence>
<protein>
    <submittedName>
        <fullName evidence="3">Autophagy-related protein 23-like</fullName>
    </submittedName>
</protein>
<dbReference type="Proteomes" id="UP000515163">
    <property type="component" value="Unplaced"/>
</dbReference>
<name>A0A6P8HCZ2_ACTTE</name>
<feature type="coiled-coil region" evidence="1">
    <location>
        <begin position="38"/>
        <end position="65"/>
    </location>
</feature>
<reference evidence="3" key="1">
    <citation type="submission" date="2025-08" db="UniProtKB">
        <authorList>
            <consortium name="RefSeq"/>
        </authorList>
    </citation>
    <scope>IDENTIFICATION</scope>
</reference>
<dbReference type="KEGG" id="aten:116288001"/>
<proteinExistence type="predicted"/>
<dbReference type="AlphaFoldDB" id="A0A6P8HCZ2"/>
<evidence type="ECO:0000313" key="2">
    <source>
        <dbReference type="Proteomes" id="UP000515163"/>
    </source>
</evidence>
<keyword evidence="2" id="KW-1185">Reference proteome</keyword>
<dbReference type="GeneID" id="116288001"/>